<name>A0A8H4BJA6_MUCCL</name>
<reference evidence="1 2" key="1">
    <citation type="submission" date="2019-09" db="EMBL/GenBank/DDBJ databases">
        <authorList>
            <consortium name="DOE Joint Genome Institute"/>
            <person name="Mondo S.J."/>
            <person name="Navarro-Mendoza M.I."/>
            <person name="Perez-Arques C."/>
            <person name="Panchal S."/>
            <person name="Nicolas F.E."/>
            <person name="Ganguly P."/>
            <person name="Pangilinan J."/>
            <person name="Grigoriev I."/>
            <person name="Heitman J."/>
            <person name="Sanya K."/>
            <person name="Garre V."/>
        </authorList>
    </citation>
    <scope>NUCLEOTIDE SEQUENCE [LARGE SCALE GENOMIC DNA]</scope>
    <source>
        <strain evidence="1 2">MU402</strain>
    </source>
</reference>
<evidence type="ECO:0000313" key="1">
    <source>
        <dbReference type="EMBL" id="KAF1803352.1"/>
    </source>
</evidence>
<accession>A0A8H4BJA6</accession>
<protein>
    <submittedName>
        <fullName evidence="1">Uncharacterized protein</fullName>
    </submittedName>
</protein>
<dbReference type="EMBL" id="JAAECE010000003">
    <property type="protein sequence ID" value="KAF1803352.1"/>
    <property type="molecule type" value="Genomic_DNA"/>
</dbReference>
<dbReference type="AlphaFoldDB" id="A0A8H4BJA6"/>
<evidence type="ECO:0000313" key="2">
    <source>
        <dbReference type="Proteomes" id="UP000469890"/>
    </source>
</evidence>
<sequence>MANVQDKDDLIRFRDDILKQRREADGIHLPTFGSIDLWNIPFKSDLIKVCNQITADDDENGGLYRHGAPDDVVMKLIKLSIVWPYQVVQELVLACVRNKNQSRAIIPILNLLGNLCTFRKSSSGSSLLLTVLGDTVSMLLKCNDLLPNQQNIARFIRGCLSNQFTENHPIILTPNCLVPDQPTKMLLHLPDILNDFLLPPLTQFTRQPTAIDIQLIQFNLYLLDSFCQYKDDNDSGWQLVKTTHESDLPAVLYCSSETFVHCLTFIMNLREQDEKHGVRLQDWEAALNYIDKFTLIILYGQTAVPSQFRTLQQYFETSLTDFGWETQLLWYPLIRHRPLRVPAPFFRITGALNGIFEADIAESSAQQPTEGWRCLFRACKQSTELTDTLFQHQIQWEYNLLLLWKHPIENEILKDGLEHALHPGSSLSVSSEYPKLLNHFLHKLYDSFDFYPVLQDEQYYTDKSMLPIISRLSRHQGMRSYFVVLCIAQLLKPKQRVTEAKENNKPDLYYLSSLIKVIQDITHWGNISKDGQAPSYNKLKERLHQDTETDNASLEYYSYPLLNTEKLRSDRALAILTLYHLSSVDVDDTQLEVIQRLLMQIVEGLVDMESRQQFERMIQQQPKKRIANYKKRSKLNDSRCKKMRLQPILSNEEAALLTPVLLAQQAHAGLSQALGLHMCDSDDNDQDQKILYFL</sequence>
<comment type="caution">
    <text evidence="1">The sequence shown here is derived from an EMBL/GenBank/DDBJ whole genome shotgun (WGS) entry which is preliminary data.</text>
</comment>
<dbReference type="Proteomes" id="UP000469890">
    <property type="component" value="Unassembled WGS sequence"/>
</dbReference>
<proteinExistence type="predicted"/>
<gene>
    <name evidence="1" type="ORF">FB192DRAFT_1077345</name>
</gene>
<organism evidence="1 2">
    <name type="scientific">Mucor circinelloides f. lusitanicus</name>
    <name type="common">Mucor racemosus var. lusitanicus</name>
    <dbReference type="NCBI Taxonomy" id="29924"/>
    <lineage>
        <taxon>Eukaryota</taxon>
        <taxon>Fungi</taxon>
        <taxon>Fungi incertae sedis</taxon>
        <taxon>Mucoromycota</taxon>
        <taxon>Mucoromycotina</taxon>
        <taxon>Mucoromycetes</taxon>
        <taxon>Mucorales</taxon>
        <taxon>Mucorineae</taxon>
        <taxon>Mucoraceae</taxon>
        <taxon>Mucor</taxon>
    </lineage>
</organism>